<reference evidence="1 2" key="1">
    <citation type="submission" date="2017-03" db="EMBL/GenBank/DDBJ databases">
        <title>Genome Survey of Euroglyphus maynei.</title>
        <authorList>
            <person name="Arlian L.G."/>
            <person name="Morgan M.S."/>
            <person name="Rider S.D."/>
        </authorList>
    </citation>
    <scope>NUCLEOTIDE SEQUENCE [LARGE SCALE GENOMIC DNA]</scope>
    <source>
        <strain evidence="1">Arlian Lab</strain>
        <tissue evidence="1">Whole body</tissue>
    </source>
</reference>
<evidence type="ECO:0000313" key="2">
    <source>
        <dbReference type="Proteomes" id="UP000194236"/>
    </source>
</evidence>
<name>A0A1Y3AT65_EURMA</name>
<comment type="caution">
    <text evidence="1">The sequence shown here is derived from an EMBL/GenBank/DDBJ whole genome shotgun (WGS) entry which is preliminary data.</text>
</comment>
<dbReference type="EMBL" id="MUJZ01066136">
    <property type="protein sequence ID" value="OTF70365.1"/>
    <property type="molecule type" value="Genomic_DNA"/>
</dbReference>
<dbReference type="Proteomes" id="UP000194236">
    <property type="component" value="Unassembled WGS sequence"/>
</dbReference>
<dbReference type="PANTHER" id="PTHR37159">
    <property type="entry name" value="GH11867P"/>
    <property type="match status" value="1"/>
</dbReference>
<dbReference type="PANTHER" id="PTHR37159:SF1">
    <property type="entry name" value="GH11867P"/>
    <property type="match status" value="1"/>
</dbReference>
<organism evidence="1 2">
    <name type="scientific">Euroglyphus maynei</name>
    <name type="common">Mayne's house dust mite</name>
    <dbReference type="NCBI Taxonomy" id="6958"/>
    <lineage>
        <taxon>Eukaryota</taxon>
        <taxon>Metazoa</taxon>
        <taxon>Ecdysozoa</taxon>
        <taxon>Arthropoda</taxon>
        <taxon>Chelicerata</taxon>
        <taxon>Arachnida</taxon>
        <taxon>Acari</taxon>
        <taxon>Acariformes</taxon>
        <taxon>Sarcoptiformes</taxon>
        <taxon>Astigmata</taxon>
        <taxon>Psoroptidia</taxon>
        <taxon>Analgoidea</taxon>
        <taxon>Pyroglyphidae</taxon>
        <taxon>Pyroglyphinae</taxon>
        <taxon>Euroglyphus</taxon>
    </lineage>
</organism>
<gene>
    <name evidence="1" type="ORF">BLA29_012245</name>
</gene>
<dbReference type="OrthoDB" id="6361347at2759"/>
<sequence length="134" mass="15763">MAFTSYMGLILGLMADDDILRILLSTGNSETVDKLFTRYLSTVKHLQDWFRHDPFDKNSKAFKSLKIVRKMHCKVADNLNNNQQSMDERKDIQINQWQMFLTQSAFFGLSAIIPKQIGYHQFTPNDFHAIFHFW</sequence>
<protein>
    <submittedName>
        <fullName evidence="1">Uncharacterized protein</fullName>
    </submittedName>
</protein>
<evidence type="ECO:0000313" key="1">
    <source>
        <dbReference type="EMBL" id="OTF70365.1"/>
    </source>
</evidence>
<dbReference type="AlphaFoldDB" id="A0A1Y3AT65"/>
<feature type="non-terminal residue" evidence="1">
    <location>
        <position position="134"/>
    </location>
</feature>
<proteinExistence type="predicted"/>
<accession>A0A1Y3AT65</accession>
<keyword evidence="2" id="KW-1185">Reference proteome</keyword>